<organism evidence="1 2">
    <name type="scientific">Aspergillus eucalypticola (strain CBS 122712 / IBT 29274)</name>
    <dbReference type="NCBI Taxonomy" id="1448314"/>
    <lineage>
        <taxon>Eukaryota</taxon>
        <taxon>Fungi</taxon>
        <taxon>Dikarya</taxon>
        <taxon>Ascomycota</taxon>
        <taxon>Pezizomycotina</taxon>
        <taxon>Eurotiomycetes</taxon>
        <taxon>Eurotiomycetidae</taxon>
        <taxon>Eurotiales</taxon>
        <taxon>Aspergillaceae</taxon>
        <taxon>Aspergillus</taxon>
        <taxon>Aspergillus subgen. Circumdati</taxon>
    </lineage>
</organism>
<evidence type="ECO:0000313" key="2">
    <source>
        <dbReference type="Proteomes" id="UP000246171"/>
    </source>
</evidence>
<reference evidence="1" key="1">
    <citation type="submission" date="2016-12" db="EMBL/GenBank/DDBJ databases">
        <title>The genomes of Aspergillus section Nigri reveals drivers in fungal speciation.</title>
        <authorList>
            <consortium name="DOE Joint Genome Institute"/>
            <person name="Vesth T.C."/>
            <person name="Nybo J."/>
            <person name="Theobald S."/>
            <person name="Brandl J."/>
            <person name="Frisvad J.C."/>
            <person name="Nielsen K.F."/>
            <person name="Lyhne E.K."/>
            <person name="Kogle M.E."/>
            <person name="Kuo A."/>
            <person name="Riley R."/>
            <person name="Clum A."/>
            <person name="Nolan M."/>
            <person name="Lipzen A."/>
            <person name="Salamov A."/>
            <person name="Henrissat B."/>
            <person name="Wiebenga A."/>
            <person name="De vries R.P."/>
            <person name="Grigoriev I.V."/>
            <person name="Mortensen U.H."/>
            <person name="Andersen M.R."/>
            <person name="Baker S.E."/>
        </authorList>
    </citation>
    <scope>NUCLEOTIDE SEQUENCE</scope>
    <source>
        <strain evidence="1">CBS 122712</strain>
    </source>
</reference>
<keyword evidence="2" id="KW-1185">Reference proteome</keyword>
<dbReference type="EMBL" id="MSFU01000012">
    <property type="protein sequence ID" value="PWY73344.1"/>
    <property type="molecule type" value="Genomic_DNA"/>
</dbReference>
<name>A0A317VG38_ASPEC</name>
<dbReference type="VEuPathDB" id="FungiDB:BO83DRAFT_32314"/>
<accession>A0A317VG38</accession>
<comment type="caution">
    <text evidence="1">The sequence shown here is derived from an EMBL/GenBank/DDBJ whole genome shotgun (WGS) entry which is preliminary data.</text>
</comment>
<gene>
    <name evidence="1" type="ORF">BO83DRAFT_32314</name>
</gene>
<dbReference type="GeneID" id="37049883"/>
<protein>
    <submittedName>
        <fullName evidence="1">Uncharacterized protein</fullName>
    </submittedName>
</protein>
<proteinExistence type="predicted"/>
<evidence type="ECO:0000313" key="1">
    <source>
        <dbReference type="EMBL" id="PWY73344.1"/>
    </source>
</evidence>
<dbReference type="RefSeq" id="XP_025388148.1">
    <property type="nucleotide sequence ID" value="XM_025527921.1"/>
</dbReference>
<sequence>MSGSFFHISKYPSCLEHTSLFAFLSIVLQLRSCAVTCDVTDRTWCLVPSIRRALLIGHQISSRAPSEFWSLSKDLYRSPTHRCISHCPLRTFV</sequence>
<dbReference type="Proteomes" id="UP000246171">
    <property type="component" value="Unassembled WGS sequence"/>
</dbReference>
<dbReference type="AlphaFoldDB" id="A0A317VG38"/>